<dbReference type="Proteomes" id="UP001271007">
    <property type="component" value="Unassembled WGS sequence"/>
</dbReference>
<sequence>MPLVKIDVIKGRRSPTQLRTLADAVQTVMLQKFKAPPKDRYQIVTQHEKGEIICDDTNLGFKRTDDLVVVQVFQQGRTTEDKKNMFAALADRLSTECGLKKTDLVISCVENKPEDWSFGLGEAQFLNGDL</sequence>
<dbReference type="SUPFAM" id="SSF55331">
    <property type="entry name" value="Tautomerase/MIF"/>
    <property type="match status" value="1"/>
</dbReference>
<dbReference type="PANTHER" id="PTHR38460">
    <property type="entry name" value="TAUTOMERASE YOLI-RELATED"/>
    <property type="match status" value="1"/>
</dbReference>
<dbReference type="Gene3D" id="3.30.429.10">
    <property type="entry name" value="Macrophage Migration Inhibitory Factor"/>
    <property type="match status" value="1"/>
</dbReference>
<dbReference type="PANTHER" id="PTHR38460:SF1">
    <property type="entry name" value="TAUTOMERASE YOLI-RELATED"/>
    <property type="match status" value="1"/>
</dbReference>
<proteinExistence type="predicted"/>
<dbReference type="InterPro" id="IPR037479">
    <property type="entry name" value="Tauto_MSAD"/>
</dbReference>
<comment type="caution">
    <text evidence="1">The sequence shown here is derived from an EMBL/GenBank/DDBJ whole genome shotgun (WGS) entry which is preliminary data.</text>
</comment>
<reference evidence="1" key="1">
    <citation type="submission" date="2023-04" db="EMBL/GenBank/DDBJ databases">
        <title>Black Yeasts Isolated from many extreme environments.</title>
        <authorList>
            <person name="Coleine C."/>
            <person name="Stajich J.E."/>
            <person name="Selbmann L."/>
        </authorList>
    </citation>
    <scope>NUCLEOTIDE SEQUENCE</scope>
    <source>
        <strain evidence="1">CCFEE 5312</strain>
    </source>
</reference>
<accession>A0AAJ0D514</accession>
<evidence type="ECO:0000313" key="2">
    <source>
        <dbReference type="Proteomes" id="UP001271007"/>
    </source>
</evidence>
<gene>
    <name evidence="1" type="ORF">LTR09_012359</name>
</gene>
<dbReference type="AlphaFoldDB" id="A0AAJ0D514"/>
<evidence type="ECO:0000313" key="1">
    <source>
        <dbReference type="EMBL" id="KAK3046133.1"/>
    </source>
</evidence>
<keyword evidence="2" id="KW-1185">Reference proteome</keyword>
<dbReference type="InterPro" id="IPR014347">
    <property type="entry name" value="Tautomerase/MIF_sf"/>
</dbReference>
<name>A0AAJ0D514_9PEZI</name>
<evidence type="ECO:0008006" key="3">
    <source>
        <dbReference type="Google" id="ProtNLM"/>
    </source>
</evidence>
<organism evidence="1 2">
    <name type="scientific">Extremus antarcticus</name>
    <dbReference type="NCBI Taxonomy" id="702011"/>
    <lineage>
        <taxon>Eukaryota</taxon>
        <taxon>Fungi</taxon>
        <taxon>Dikarya</taxon>
        <taxon>Ascomycota</taxon>
        <taxon>Pezizomycotina</taxon>
        <taxon>Dothideomycetes</taxon>
        <taxon>Dothideomycetidae</taxon>
        <taxon>Mycosphaerellales</taxon>
        <taxon>Extremaceae</taxon>
        <taxon>Extremus</taxon>
    </lineage>
</organism>
<dbReference type="Pfam" id="PF14552">
    <property type="entry name" value="Tautomerase_2"/>
    <property type="match status" value="1"/>
</dbReference>
<protein>
    <recommendedName>
        <fullName evidence="3">Tautomerase</fullName>
    </recommendedName>
</protein>
<dbReference type="EMBL" id="JAWDJX010000113">
    <property type="protein sequence ID" value="KAK3046133.1"/>
    <property type="molecule type" value="Genomic_DNA"/>
</dbReference>